<proteinExistence type="predicted"/>
<dbReference type="RefSeq" id="WP_002350348.1">
    <property type="nucleotide sequence ID" value="NZ_JAHHVB010000021.1"/>
</dbReference>
<dbReference type="AlphaFoldDB" id="A0A0K1TBZ5"/>
<protein>
    <submittedName>
        <fullName evidence="1">Uncharacterized protein</fullName>
    </submittedName>
</protein>
<dbReference type="EMBL" id="KR610408">
    <property type="protein sequence ID" value="AKV84431.1"/>
    <property type="molecule type" value="Genomic_DNA"/>
</dbReference>
<sequence>MATEKKVYKVINEAGLKALENKCIIVKYAPHNLSAKILEFFNSEFYVLQLCEHEIVLIPFNLMTLNMTLKKEELLVIPYSRIKSIEISEDLLNYIISITTDTDIIRLSTQQKELSNLRTSGSLTSKKAGITLENWHKDNLDITLEALKKIDTNSN</sequence>
<reference evidence="1" key="1">
    <citation type="submission" date="2015-05" db="EMBL/GenBank/DDBJ databases">
        <title>Utilizing next-generation sequencing to resolve the backbone and inform taxonomy of the Core Goodeniaceae.</title>
        <authorList>
            <person name="Michener P.S."/>
            <person name="Gardner A.G."/>
            <person name="Jabaily R.S."/>
            <person name="Sessa E."/>
        </authorList>
    </citation>
    <scope>NUCLEOTIDE SEQUENCE</scope>
    <source>
        <strain evidence="1">448-18961R</strain>
    </source>
</reference>
<accession>A0A0K1TBZ5</accession>
<organism evidence="1">
    <name type="scientific">Enterococcus faecium</name>
    <name type="common">Streptococcus faecium</name>
    <dbReference type="NCBI Taxonomy" id="1352"/>
    <lineage>
        <taxon>Bacteria</taxon>
        <taxon>Bacillati</taxon>
        <taxon>Bacillota</taxon>
        <taxon>Bacilli</taxon>
        <taxon>Lactobacillales</taxon>
        <taxon>Enterococcaceae</taxon>
        <taxon>Enterococcus</taxon>
    </lineage>
</organism>
<name>A0A0K1TBZ5_ENTFC</name>
<evidence type="ECO:0000313" key="1">
    <source>
        <dbReference type="EMBL" id="AKV84431.1"/>
    </source>
</evidence>